<dbReference type="SUPFAM" id="SSF53756">
    <property type="entry name" value="UDP-Glycosyltransferase/glycogen phosphorylase"/>
    <property type="match status" value="1"/>
</dbReference>
<dbReference type="GO" id="GO:0016758">
    <property type="term" value="F:hexosyltransferase activity"/>
    <property type="evidence" value="ECO:0007669"/>
    <property type="project" value="InterPro"/>
</dbReference>
<keyword evidence="3" id="KW-0472">Membrane</keyword>
<evidence type="ECO:0000313" key="5">
    <source>
        <dbReference type="EMBL" id="KAG1368125.1"/>
    </source>
</evidence>
<reference evidence="5" key="2">
    <citation type="submission" date="2019-07" db="EMBL/GenBank/DDBJ databases">
        <authorList>
            <person name="Yang Y."/>
            <person name="Bocs S."/>
            <person name="Baudouin L."/>
        </authorList>
    </citation>
    <scope>NUCLEOTIDE SEQUENCE</scope>
    <source>
        <tissue evidence="5">Spear leaf of Hainan Tall coconut</tissue>
    </source>
</reference>
<keyword evidence="1" id="KW-0328">Glycosyltransferase</keyword>
<dbReference type="PANTHER" id="PTHR21015:SF22">
    <property type="entry name" value="GLYCOSYLTRANSFERASE"/>
    <property type="match status" value="1"/>
</dbReference>
<keyword evidence="2" id="KW-0808">Transferase</keyword>
<organism evidence="5 6">
    <name type="scientific">Cocos nucifera</name>
    <name type="common">Coconut palm</name>
    <dbReference type="NCBI Taxonomy" id="13894"/>
    <lineage>
        <taxon>Eukaryota</taxon>
        <taxon>Viridiplantae</taxon>
        <taxon>Streptophyta</taxon>
        <taxon>Embryophyta</taxon>
        <taxon>Tracheophyta</taxon>
        <taxon>Spermatophyta</taxon>
        <taxon>Magnoliopsida</taxon>
        <taxon>Liliopsida</taxon>
        <taxon>Arecaceae</taxon>
        <taxon>Arecoideae</taxon>
        <taxon>Cocoseae</taxon>
        <taxon>Attaleinae</taxon>
        <taxon>Cocos</taxon>
    </lineage>
</organism>
<gene>
    <name evidence="5" type="ORF">COCNU_14G005930</name>
</gene>
<sequence length="500" mass="53796">MVFLLADGLPMTCSGGGCVQEALVLPPPPPLLPKLEEMGNQRMLRCANINRKGDRERALLSVARIRVPEKLVLGGGGEDDGGLEELKEKLMGRFPEVADQMKTSMRPLSLGGEAVEDVSVPATAPEAAPSSSAPEAARLWNLRARRAAHWGPIGTEGQNPSSKHALAVVVVGDRGAHLRDVGIQASPTATTGRWDRGGERHQFPFSPLTYAGVVVNSDRAQYLTFCLAVDRESTDLPSTTPIPPPGAELRVVFSGGGSGGHIYPAIAIADELMIACPDAKILFIGTATGMESAAVPAAGYEYATVPRTRLARPLLHPMNLFLPFHLLRSIAASWKILREFCPQIVVGTGGYVAAPVCFAAVLSGIKIAIQEQNSFPGLTNRALAPYAEKIFLAFNGCVKHFPKKKCLVYGNPVRLSLRRYTSKVVARSHFFPKAGSDKAQVVLVLGGSAGAGAINVTVLNMYYEMLQEHKNRYIIWQTGAEGYSEMESLVKNNRRLLLTP</sequence>
<dbReference type="EMBL" id="CM017885">
    <property type="protein sequence ID" value="KAG1368125.1"/>
    <property type="molecule type" value="Genomic_DNA"/>
</dbReference>
<keyword evidence="6" id="KW-1185">Reference proteome</keyword>
<dbReference type="GO" id="GO:0005975">
    <property type="term" value="P:carbohydrate metabolic process"/>
    <property type="evidence" value="ECO:0007669"/>
    <property type="project" value="InterPro"/>
</dbReference>
<dbReference type="AlphaFoldDB" id="A0A8K0NCZ6"/>
<evidence type="ECO:0000259" key="4">
    <source>
        <dbReference type="Pfam" id="PF03033"/>
    </source>
</evidence>
<comment type="caution">
    <text evidence="5">The sequence shown here is derived from an EMBL/GenBank/DDBJ whole genome shotgun (WGS) entry which is preliminary data.</text>
</comment>
<name>A0A8K0NCZ6_COCNU</name>
<dbReference type="InterPro" id="IPR004276">
    <property type="entry name" value="GlycoTrans_28_N"/>
</dbReference>
<dbReference type="Pfam" id="PF03033">
    <property type="entry name" value="Glyco_transf_28"/>
    <property type="match status" value="1"/>
</dbReference>
<dbReference type="PANTHER" id="PTHR21015">
    <property type="entry name" value="UDP-N-ACETYLGLUCOSAMINE--N-ACETYLMURAMYL-(PENTAPEPTIDE) PYROPHOSPHORYL-UNDECAPRENOL N-ACETYLGLUCOSAMINE TRANSFERASE 1"/>
    <property type="match status" value="1"/>
</dbReference>
<feature type="domain" description="Glycosyltransferase family 28 N-terminal" evidence="4">
    <location>
        <begin position="251"/>
        <end position="391"/>
    </location>
</feature>
<feature type="transmembrane region" description="Helical" evidence="3">
    <location>
        <begin position="441"/>
        <end position="463"/>
    </location>
</feature>
<keyword evidence="3" id="KW-1133">Transmembrane helix</keyword>
<evidence type="ECO:0000256" key="3">
    <source>
        <dbReference type="SAM" id="Phobius"/>
    </source>
</evidence>
<dbReference type="Proteomes" id="UP000797356">
    <property type="component" value="Chromosome 14"/>
</dbReference>
<dbReference type="Gene3D" id="3.40.50.2000">
    <property type="entry name" value="Glycogen Phosphorylase B"/>
    <property type="match status" value="2"/>
</dbReference>
<accession>A0A8K0NCZ6</accession>
<dbReference type="CDD" id="cd03785">
    <property type="entry name" value="GT28_MurG"/>
    <property type="match status" value="1"/>
</dbReference>
<evidence type="ECO:0000256" key="1">
    <source>
        <dbReference type="ARBA" id="ARBA00022676"/>
    </source>
</evidence>
<dbReference type="OrthoDB" id="20273at2759"/>
<protein>
    <recommendedName>
        <fullName evidence="4">Glycosyltransferase family 28 N-terminal domain-containing protein</fullName>
    </recommendedName>
</protein>
<proteinExistence type="predicted"/>
<evidence type="ECO:0000256" key="2">
    <source>
        <dbReference type="ARBA" id="ARBA00022679"/>
    </source>
</evidence>
<reference evidence="5" key="1">
    <citation type="journal article" date="2017" name="Gigascience">
        <title>The genome draft of coconut (Cocos nucifera).</title>
        <authorList>
            <person name="Xiao Y."/>
            <person name="Xu P."/>
            <person name="Fan H."/>
            <person name="Baudouin L."/>
            <person name="Xia W."/>
            <person name="Bocs S."/>
            <person name="Xu J."/>
            <person name="Li Q."/>
            <person name="Guo A."/>
            <person name="Zhou L."/>
            <person name="Li J."/>
            <person name="Wu Y."/>
            <person name="Ma Z."/>
            <person name="Armero A."/>
            <person name="Issali A.E."/>
            <person name="Liu N."/>
            <person name="Peng M."/>
            <person name="Yang Y."/>
        </authorList>
    </citation>
    <scope>NUCLEOTIDE SEQUENCE</scope>
    <source>
        <tissue evidence="5">Spear leaf of Hainan Tall coconut</tissue>
    </source>
</reference>
<evidence type="ECO:0000313" key="6">
    <source>
        <dbReference type="Proteomes" id="UP000797356"/>
    </source>
</evidence>
<keyword evidence="3" id="KW-0812">Transmembrane</keyword>